<proteinExistence type="predicted"/>
<organism evidence="2 3">
    <name type="scientific">Duganella lactea</name>
    <dbReference type="NCBI Taxonomy" id="2692173"/>
    <lineage>
        <taxon>Bacteria</taxon>
        <taxon>Pseudomonadati</taxon>
        <taxon>Pseudomonadota</taxon>
        <taxon>Betaproteobacteria</taxon>
        <taxon>Burkholderiales</taxon>
        <taxon>Oxalobacteraceae</taxon>
        <taxon>Telluria group</taxon>
        <taxon>Duganella</taxon>
    </lineage>
</organism>
<evidence type="ECO:0000313" key="3">
    <source>
        <dbReference type="Proteomes" id="UP000474565"/>
    </source>
</evidence>
<accession>A0A6L8MSF3</accession>
<protein>
    <submittedName>
        <fullName evidence="2">Uncharacterized protein</fullName>
    </submittedName>
</protein>
<sequence length="109" mass="12430">MYVANSDQFSDYRTQLVEWDVYQAQVEEYGAMLGLRTDPKEFSAALKTSLAKMAAAVDAGMPENEHVDSDFNQAIQQLRQSMRTQEEMTPIRVTVDPSKVTRDPRQVKK</sequence>
<dbReference type="AlphaFoldDB" id="A0A6L8MSF3"/>
<feature type="region of interest" description="Disordered" evidence="1">
    <location>
        <begin position="82"/>
        <end position="109"/>
    </location>
</feature>
<reference evidence="2 3" key="1">
    <citation type="submission" date="2019-12" db="EMBL/GenBank/DDBJ databases">
        <title>Novel species isolated from a subtropical stream in China.</title>
        <authorList>
            <person name="Lu H."/>
        </authorList>
    </citation>
    <scope>NUCLEOTIDE SEQUENCE [LARGE SCALE GENOMIC DNA]</scope>
    <source>
        <strain evidence="2 3">FT50W</strain>
    </source>
</reference>
<name>A0A6L8MSF3_9BURK</name>
<dbReference type="RefSeq" id="WP_161021392.1">
    <property type="nucleotide sequence ID" value="NZ_WWCP01000045.1"/>
</dbReference>
<comment type="caution">
    <text evidence="2">The sequence shown here is derived from an EMBL/GenBank/DDBJ whole genome shotgun (WGS) entry which is preliminary data.</text>
</comment>
<dbReference type="Proteomes" id="UP000474565">
    <property type="component" value="Unassembled WGS sequence"/>
</dbReference>
<evidence type="ECO:0000256" key="1">
    <source>
        <dbReference type="SAM" id="MobiDB-lite"/>
    </source>
</evidence>
<feature type="compositionally biased region" description="Basic and acidic residues" evidence="1">
    <location>
        <begin position="99"/>
        <end position="109"/>
    </location>
</feature>
<dbReference type="EMBL" id="WWCP01000045">
    <property type="protein sequence ID" value="MYM84993.1"/>
    <property type="molecule type" value="Genomic_DNA"/>
</dbReference>
<gene>
    <name evidence="2" type="ORF">GTP44_23980</name>
</gene>
<evidence type="ECO:0000313" key="2">
    <source>
        <dbReference type="EMBL" id="MYM84993.1"/>
    </source>
</evidence>